<feature type="signal peptide" evidence="2">
    <location>
        <begin position="1"/>
        <end position="27"/>
    </location>
</feature>
<evidence type="ECO:0000256" key="1">
    <source>
        <dbReference type="SAM" id="MobiDB-lite"/>
    </source>
</evidence>
<protein>
    <recommendedName>
        <fullName evidence="5">LTXXQ motif family protein</fullName>
    </recommendedName>
</protein>
<dbReference type="HOGENOM" id="CLU_1902617_0_0_0"/>
<comment type="caution">
    <text evidence="3">The sequence shown here is derived from an EMBL/GenBank/DDBJ whole genome shotgun (WGS) entry which is preliminary data.</text>
</comment>
<dbReference type="OrthoDB" id="291101at2"/>
<feature type="region of interest" description="Disordered" evidence="1">
    <location>
        <begin position="29"/>
        <end position="52"/>
    </location>
</feature>
<organism evidence="3 4">
    <name type="scientific">Blastopirellula marina DSM 3645</name>
    <dbReference type="NCBI Taxonomy" id="314230"/>
    <lineage>
        <taxon>Bacteria</taxon>
        <taxon>Pseudomonadati</taxon>
        <taxon>Planctomycetota</taxon>
        <taxon>Planctomycetia</taxon>
        <taxon>Pirellulales</taxon>
        <taxon>Pirellulaceae</taxon>
        <taxon>Blastopirellula</taxon>
    </lineage>
</organism>
<feature type="chain" id="PRO_5002663649" description="LTXXQ motif family protein" evidence="2">
    <location>
        <begin position="28"/>
        <end position="133"/>
    </location>
</feature>
<dbReference type="Proteomes" id="UP000004358">
    <property type="component" value="Unassembled WGS sequence"/>
</dbReference>
<evidence type="ECO:0000256" key="2">
    <source>
        <dbReference type="SAM" id="SignalP"/>
    </source>
</evidence>
<evidence type="ECO:0008006" key="5">
    <source>
        <dbReference type="Google" id="ProtNLM"/>
    </source>
</evidence>
<feature type="region of interest" description="Disordered" evidence="1">
    <location>
        <begin position="96"/>
        <end position="133"/>
    </location>
</feature>
<dbReference type="AlphaFoldDB" id="A3ZQZ5"/>
<evidence type="ECO:0000313" key="3">
    <source>
        <dbReference type="EMBL" id="EAQ81088.1"/>
    </source>
</evidence>
<gene>
    <name evidence="3" type="ORF">DSM3645_20992</name>
</gene>
<dbReference type="eggNOG" id="ENOG50339S6">
    <property type="taxonomic scope" value="Bacteria"/>
</dbReference>
<dbReference type="EMBL" id="AANZ01000006">
    <property type="protein sequence ID" value="EAQ81088.1"/>
    <property type="molecule type" value="Genomic_DNA"/>
</dbReference>
<sequence length="133" mass="14894">MLRVRFISALMILGLAVAGFTTFSARAADEPSVAAQPKMATKARSEPRGRLPNFYGQVVSEKQKEEIYSIQSEYEARLDELVRQIVVLKAERDAKVDQTLTPEQRKEIADLRAESEKRRAERRASAGNAAKSK</sequence>
<reference evidence="3 4" key="1">
    <citation type="submission" date="2006-02" db="EMBL/GenBank/DDBJ databases">
        <authorList>
            <person name="Amann R."/>
            <person name="Ferriera S."/>
            <person name="Johnson J."/>
            <person name="Kravitz S."/>
            <person name="Halpern A."/>
            <person name="Remington K."/>
            <person name="Beeson K."/>
            <person name="Tran B."/>
            <person name="Rogers Y.-H."/>
            <person name="Friedman R."/>
            <person name="Venter J.C."/>
        </authorList>
    </citation>
    <scope>NUCLEOTIDE SEQUENCE [LARGE SCALE GENOMIC DNA]</scope>
    <source>
        <strain evidence="3 4">DSM 3645</strain>
    </source>
</reference>
<evidence type="ECO:0000313" key="4">
    <source>
        <dbReference type="Proteomes" id="UP000004358"/>
    </source>
</evidence>
<proteinExistence type="predicted"/>
<accession>A3ZQZ5</accession>
<feature type="compositionally biased region" description="Basic and acidic residues" evidence="1">
    <location>
        <begin position="103"/>
        <end position="124"/>
    </location>
</feature>
<keyword evidence="2" id="KW-0732">Signal</keyword>
<dbReference type="RefSeq" id="WP_002652098.1">
    <property type="nucleotide sequence ID" value="NZ_CH672376.1"/>
</dbReference>
<name>A3ZQZ5_9BACT</name>